<keyword evidence="5 6" id="KW-0472">Membrane</keyword>
<evidence type="ECO:0000259" key="7">
    <source>
        <dbReference type="Pfam" id="PF00892"/>
    </source>
</evidence>
<evidence type="ECO:0000313" key="9">
    <source>
        <dbReference type="Proteomes" id="UP000069205"/>
    </source>
</evidence>
<evidence type="ECO:0000256" key="6">
    <source>
        <dbReference type="SAM" id="Phobius"/>
    </source>
</evidence>
<evidence type="ECO:0000256" key="3">
    <source>
        <dbReference type="ARBA" id="ARBA00022692"/>
    </source>
</evidence>
<evidence type="ECO:0000256" key="2">
    <source>
        <dbReference type="ARBA" id="ARBA00022475"/>
    </source>
</evidence>
<feature type="transmembrane region" description="Helical" evidence="6">
    <location>
        <begin position="254"/>
        <end position="275"/>
    </location>
</feature>
<dbReference type="PATRIC" id="fig|42253.5.peg.1086"/>
<name>A0A0K2G9A3_NITMO</name>
<keyword evidence="9" id="KW-1185">Reference proteome</keyword>
<evidence type="ECO:0000256" key="1">
    <source>
        <dbReference type="ARBA" id="ARBA00004651"/>
    </source>
</evidence>
<dbReference type="InterPro" id="IPR051258">
    <property type="entry name" value="Diverse_Substrate_Transporter"/>
</dbReference>
<proteinExistence type="predicted"/>
<accession>A0A0K2G9A3</accession>
<dbReference type="InterPro" id="IPR037185">
    <property type="entry name" value="EmrE-like"/>
</dbReference>
<dbReference type="PANTHER" id="PTHR42920">
    <property type="entry name" value="OS03G0707200 PROTEIN-RELATED"/>
    <property type="match status" value="1"/>
</dbReference>
<feature type="transmembrane region" description="Helical" evidence="6">
    <location>
        <begin position="113"/>
        <end position="133"/>
    </location>
</feature>
<dbReference type="OrthoDB" id="9804865at2"/>
<dbReference type="InterPro" id="IPR000620">
    <property type="entry name" value="EamA_dom"/>
</dbReference>
<feature type="transmembrane region" description="Helical" evidence="6">
    <location>
        <begin position="167"/>
        <end position="185"/>
    </location>
</feature>
<dbReference type="GO" id="GO:0005886">
    <property type="term" value="C:plasma membrane"/>
    <property type="evidence" value="ECO:0007669"/>
    <property type="project" value="UniProtKB-SubCell"/>
</dbReference>
<dbReference type="Proteomes" id="UP000069205">
    <property type="component" value="Chromosome"/>
</dbReference>
<feature type="transmembrane region" description="Helical" evidence="6">
    <location>
        <begin position="228"/>
        <end position="248"/>
    </location>
</feature>
<feature type="domain" description="EamA" evidence="7">
    <location>
        <begin position="4"/>
        <end position="109"/>
    </location>
</feature>
<feature type="transmembrane region" description="Helical" evidence="6">
    <location>
        <begin position="191"/>
        <end position="216"/>
    </location>
</feature>
<dbReference type="KEGG" id="nmv:NITMOv2_1102"/>
<evidence type="ECO:0000256" key="5">
    <source>
        <dbReference type="ARBA" id="ARBA00023136"/>
    </source>
</evidence>
<dbReference type="PANTHER" id="PTHR42920:SF5">
    <property type="entry name" value="EAMA DOMAIN-CONTAINING PROTEIN"/>
    <property type="match status" value="1"/>
</dbReference>
<reference evidence="8" key="1">
    <citation type="journal article" date="2015" name="Proc. Natl. Acad. Sci. U.S.A.">
        <title>Expanded metabolic versatility of ubiquitous nitrite-oxidizing bacteria from the genus Nitrospira.</title>
        <authorList>
            <person name="Koch H."/>
            <person name="Lucker S."/>
            <person name="Albertsen M."/>
            <person name="Kitzinger K."/>
            <person name="Herbold C."/>
            <person name="Spieck E."/>
            <person name="Nielsen P.H."/>
            <person name="Wagner M."/>
            <person name="Daims H."/>
        </authorList>
    </citation>
    <scope>NUCLEOTIDE SEQUENCE [LARGE SCALE GENOMIC DNA]</scope>
    <source>
        <strain evidence="8">NSP M-1</strain>
    </source>
</reference>
<dbReference type="Pfam" id="PF00892">
    <property type="entry name" value="EamA"/>
    <property type="match status" value="2"/>
</dbReference>
<feature type="transmembrane region" description="Helical" evidence="6">
    <location>
        <begin position="85"/>
        <end position="106"/>
    </location>
</feature>
<sequence length="287" mass="30720">MPRLALLLTTLIWGATFPATKAALDQIPPLSFLFLRFLLGAALVWAWFAVARHRVHRSRAVLVAGAIATVFLFLGYVLQTVGLRYTSASNSAFITALYVIFVPLILRRFDARVLTATAIAMVGLWLLVKPSAVVNVGDLMTLGCAAAFAGHIVCLERFTREFDAPSLLAWQMTAMTLLFAPTLPWEQAPAAAFAPTGVLLTGLIVTGGLATGAFAVQMWAQQIVPAQQVALVFASEPAYAAWLSWYFLGEMLDLQGWLGSGLIFIAVVIGAFGAAPGPAEIKTVQPA</sequence>
<feature type="transmembrane region" description="Helical" evidence="6">
    <location>
        <begin position="33"/>
        <end position="51"/>
    </location>
</feature>
<dbReference type="AlphaFoldDB" id="A0A0K2G9A3"/>
<protein>
    <submittedName>
        <fullName evidence="8">Putative Transporter, eamA family</fullName>
    </submittedName>
</protein>
<evidence type="ECO:0000256" key="4">
    <source>
        <dbReference type="ARBA" id="ARBA00022989"/>
    </source>
</evidence>
<dbReference type="SUPFAM" id="SSF103481">
    <property type="entry name" value="Multidrug resistance efflux transporter EmrE"/>
    <property type="match status" value="2"/>
</dbReference>
<evidence type="ECO:0000313" key="8">
    <source>
        <dbReference type="EMBL" id="ALA57533.1"/>
    </source>
</evidence>
<feature type="transmembrane region" description="Helical" evidence="6">
    <location>
        <begin position="139"/>
        <end position="155"/>
    </location>
</feature>
<organism evidence="8 9">
    <name type="scientific">Nitrospira moscoviensis</name>
    <dbReference type="NCBI Taxonomy" id="42253"/>
    <lineage>
        <taxon>Bacteria</taxon>
        <taxon>Pseudomonadati</taxon>
        <taxon>Nitrospirota</taxon>
        <taxon>Nitrospiria</taxon>
        <taxon>Nitrospirales</taxon>
        <taxon>Nitrospiraceae</taxon>
        <taxon>Nitrospira</taxon>
    </lineage>
</organism>
<feature type="domain" description="EamA" evidence="7">
    <location>
        <begin position="136"/>
        <end position="269"/>
    </location>
</feature>
<dbReference type="EMBL" id="CP011801">
    <property type="protein sequence ID" value="ALA57533.1"/>
    <property type="molecule type" value="Genomic_DNA"/>
</dbReference>
<comment type="subcellular location">
    <subcellularLocation>
        <location evidence="1">Cell membrane</location>
        <topology evidence="1">Multi-pass membrane protein</topology>
    </subcellularLocation>
</comment>
<dbReference type="STRING" id="42253.NITMOv2_1102"/>
<keyword evidence="4 6" id="KW-1133">Transmembrane helix</keyword>
<keyword evidence="2" id="KW-1003">Cell membrane</keyword>
<gene>
    <name evidence="8" type="ORF">NITMOv2_1102</name>
</gene>
<dbReference type="RefSeq" id="WP_083447758.1">
    <property type="nucleotide sequence ID" value="NZ_CP011801.1"/>
</dbReference>
<keyword evidence="3 6" id="KW-0812">Transmembrane</keyword>
<feature type="transmembrane region" description="Helical" evidence="6">
    <location>
        <begin position="60"/>
        <end position="79"/>
    </location>
</feature>